<evidence type="ECO:0000256" key="1">
    <source>
        <dbReference type="SAM" id="MobiDB-lite"/>
    </source>
</evidence>
<name>A0ABR2IGS9_9PEZI</name>
<keyword evidence="3" id="KW-1185">Reference proteome</keyword>
<reference evidence="2 3" key="1">
    <citation type="journal article" date="2024" name="IMA Fungus">
        <title>Apiospora arundinis, a panoply of carbohydrate-active enzymes and secondary metabolites.</title>
        <authorList>
            <person name="Sorensen T."/>
            <person name="Petersen C."/>
            <person name="Muurmann A.T."/>
            <person name="Christiansen J.V."/>
            <person name="Brundto M.L."/>
            <person name="Overgaard C.K."/>
            <person name="Boysen A.T."/>
            <person name="Wollenberg R.D."/>
            <person name="Larsen T.O."/>
            <person name="Sorensen J.L."/>
            <person name="Nielsen K.L."/>
            <person name="Sondergaard T.E."/>
        </authorList>
    </citation>
    <scope>NUCLEOTIDE SEQUENCE [LARGE SCALE GENOMIC DNA]</scope>
    <source>
        <strain evidence="2 3">AAU 773</strain>
    </source>
</reference>
<feature type="compositionally biased region" description="Low complexity" evidence="1">
    <location>
        <begin position="348"/>
        <end position="363"/>
    </location>
</feature>
<evidence type="ECO:0000313" key="3">
    <source>
        <dbReference type="Proteomes" id="UP001390339"/>
    </source>
</evidence>
<gene>
    <name evidence="2" type="ORF">PGQ11_008533</name>
</gene>
<feature type="compositionally biased region" description="Polar residues" evidence="1">
    <location>
        <begin position="289"/>
        <end position="301"/>
    </location>
</feature>
<feature type="compositionally biased region" description="Basic and acidic residues" evidence="1">
    <location>
        <begin position="243"/>
        <end position="264"/>
    </location>
</feature>
<protein>
    <submittedName>
        <fullName evidence="2">Uncharacterized protein</fullName>
    </submittedName>
</protein>
<dbReference type="EMBL" id="JAPCWZ010000005">
    <property type="protein sequence ID" value="KAK8862298.1"/>
    <property type="molecule type" value="Genomic_DNA"/>
</dbReference>
<organism evidence="2 3">
    <name type="scientific">Apiospora arundinis</name>
    <dbReference type="NCBI Taxonomy" id="335852"/>
    <lineage>
        <taxon>Eukaryota</taxon>
        <taxon>Fungi</taxon>
        <taxon>Dikarya</taxon>
        <taxon>Ascomycota</taxon>
        <taxon>Pezizomycotina</taxon>
        <taxon>Sordariomycetes</taxon>
        <taxon>Xylariomycetidae</taxon>
        <taxon>Amphisphaeriales</taxon>
        <taxon>Apiosporaceae</taxon>
        <taxon>Apiospora</taxon>
    </lineage>
</organism>
<proteinExistence type="predicted"/>
<dbReference type="Proteomes" id="UP001390339">
    <property type="component" value="Unassembled WGS sequence"/>
</dbReference>
<comment type="caution">
    <text evidence="2">The sequence shown here is derived from an EMBL/GenBank/DDBJ whole genome shotgun (WGS) entry which is preliminary data.</text>
</comment>
<accession>A0ABR2IGS9</accession>
<feature type="compositionally biased region" description="Polar residues" evidence="1">
    <location>
        <begin position="506"/>
        <end position="515"/>
    </location>
</feature>
<sequence length="538" mass="59530">MTENECRVQNVRLVDKCLLQLEKDGWSETALREAFKLAKGQRESNATYNNCAPSALPMVREITSLLKEKSPLLSFKASPGSPPLVATAFVYTYPVPISAIRAACHLSALVRNSHATIPDGIKAVLVERDQNYLVNWIENPDAHSRQLGHYRKGLEGQDGARRPSKIVISYEEAPYGFDETLQWDPRLSVEQGYEYDQLRLGSDYDLLEPLRKALENKKNLPPGPYNSCGTQTAELHSPGPQRPHNDGMRDDGYVRVDTSQHDFDSLNQSRLIKNRIHPSPGSAPKTAPSRISTVFNPNPSATRLPGQGMLPKPSERTTRSPAPTPSPLPSRSGPVIPQQDPGNGSAAQNQQLLSSGLESSQFQPKPASLGRSLSNTKSMPLSKPEIIDLTGETQVVKPKVKPERRPKTNLSGLSMLLRRLSKSSRRTKTIIREANKRSIHRKRKTLSSRELQGRIYSADSPELPSMFAQGHPLPQSKTSMGGIAIKSEEVSVFSGDQRPTKRQRSDSPVSDQAGSNRAHGLDQNLFADEKQLKREPEE</sequence>
<feature type="region of interest" description="Disordered" evidence="1">
    <location>
        <begin position="216"/>
        <end position="386"/>
    </location>
</feature>
<feature type="compositionally biased region" description="Basic and acidic residues" evidence="1">
    <location>
        <begin position="527"/>
        <end position="538"/>
    </location>
</feature>
<feature type="region of interest" description="Disordered" evidence="1">
    <location>
        <begin position="476"/>
        <end position="538"/>
    </location>
</feature>
<evidence type="ECO:0000313" key="2">
    <source>
        <dbReference type="EMBL" id="KAK8862298.1"/>
    </source>
</evidence>